<feature type="non-terminal residue" evidence="1">
    <location>
        <position position="69"/>
    </location>
</feature>
<dbReference type="EMBL" id="BART01018367">
    <property type="protein sequence ID" value="GAG74825.1"/>
    <property type="molecule type" value="Genomic_DNA"/>
</dbReference>
<comment type="caution">
    <text evidence="1">The sequence shown here is derived from an EMBL/GenBank/DDBJ whole genome shotgun (WGS) entry which is preliminary data.</text>
</comment>
<proteinExistence type="predicted"/>
<evidence type="ECO:0000313" key="1">
    <source>
        <dbReference type="EMBL" id="GAG74825.1"/>
    </source>
</evidence>
<reference evidence="1" key="1">
    <citation type="journal article" date="2014" name="Front. Microbiol.">
        <title>High frequency of phylogenetically diverse reductive dehalogenase-homologous genes in deep subseafloor sedimentary metagenomes.</title>
        <authorList>
            <person name="Kawai M."/>
            <person name="Futagami T."/>
            <person name="Toyoda A."/>
            <person name="Takaki Y."/>
            <person name="Nishi S."/>
            <person name="Hori S."/>
            <person name="Arai W."/>
            <person name="Tsubouchi T."/>
            <person name="Morono Y."/>
            <person name="Uchiyama I."/>
            <person name="Ito T."/>
            <person name="Fujiyama A."/>
            <person name="Inagaki F."/>
            <person name="Takami H."/>
        </authorList>
    </citation>
    <scope>NUCLEOTIDE SEQUENCE</scope>
    <source>
        <strain evidence="1">Expedition CK06-06</strain>
    </source>
</reference>
<accession>X0ZY86</accession>
<protein>
    <submittedName>
        <fullName evidence="1">Uncharacterized protein</fullName>
    </submittedName>
</protein>
<organism evidence="1">
    <name type="scientific">marine sediment metagenome</name>
    <dbReference type="NCBI Taxonomy" id="412755"/>
    <lineage>
        <taxon>unclassified sequences</taxon>
        <taxon>metagenomes</taxon>
        <taxon>ecological metagenomes</taxon>
    </lineage>
</organism>
<dbReference type="AlphaFoldDB" id="X0ZY86"/>
<gene>
    <name evidence="1" type="ORF">S01H4_34682</name>
</gene>
<name>X0ZY86_9ZZZZ</name>
<sequence length="69" mass="7828">MGSADKVNNTKVQSVCHESYWIDPQHVIQDELNLYLRVGGSDVQEGSLKNVNYIVYLEEVEITDTESII</sequence>